<dbReference type="Proteomes" id="UP001160148">
    <property type="component" value="Unassembled WGS sequence"/>
</dbReference>
<gene>
    <name evidence="1" type="ORF">MEUPH1_LOCUS13790</name>
</gene>
<name>A0AAV0WQT3_9HEMI</name>
<dbReference type="EMBL" id="CARXXK010000002">
    <property type="protein sequence ID" value="CAI6358255.1"/>
    <property type="molecule type" value="Genomic_DNA"/>
</dbReference>
<evidence type="ECO:0000313" key="1">
    <source>
        <dbReference type="EMBL" id="CAI6358255.1"/>
    </source>
</evidence>
<accession>A0AAV0WQT3</accession>
<protein>
    <submittedName>
        <fullName evidence="1">Uncharacterized protein</fullName>
    </submittedName>
</protein>
<reference evidence="1 2" key="1">
    <citation type="submission" date="2023-01" db="EMBL/GenBank/DDBJ databases">
        <authorList>
            <person name="Whitehead M."/>
        </authorList>
    </citation>
    <scope>NUCLEOTIDE SEQUENCE [LARGE SCALE GENOMIC DNA]</scope>
</reference>
<comment type="caution">
    <text evidence="1">The sequence shown here is derived from an EMBL/GenBank/DDBJ whole genome shotgun (WGS) entry which is preliminary data.</text>
</comment>
<evidence type="ECO:0000313" key="2">
    <source>
        <dbReference type="Proteomes" id="UP001160148"/>
    </source>
</evidence>
<keyword evidence="2" id="KW-1185">Reference proteome</keyword>
<organism evidence="1 2">
    <name type="scientific">Macrosiphum euphorbiae</name>
    <name type="common">potato aphid</name>
    <dbReference type="NCBI Taxonomy" id="13131"/>
    <lineage>
        <taxon>Eukaryota</taxon>
        <taxon>Metazoa</taxon>
        <taxon>Ecdysozoa</taxon>
        <taxon>Arthropoda</taxon>
        <taxon>Hexapoda</taxon>
        <taxon>Insecta</taxon>
        <taxon>Pterygota</taxon>
        <taxon>Neoptera</taxon>
        <taxon>Paraneoptera</taxon>
        <taxon>Hemiptera</taxon>
        <taxon>Sternorrhyncha</taxon>
        <taxon>Aphidomorpha</taxon>
        <taxon>Aphidoidea</taxon>
        <taxon>Aphididae</taxon>
        <taxon>Macrosiphini</taxon>
        <taxon>Macrosiphum</taxon>
    </lineage>
</organism>
<proteinExistence type="predicted"/>
<sequence>MSFHCMLKKTKIRLQLLSDYEMLLMFEKGIREDWGRRASGMRRQTIRKFQIMMLRKKNRSWCIRIVIISMVTR</sequence>
<dbReference type="AlphaFoldDB" id="A0AAV0WQT3"/>